<accession>A0ABU6ZE62</accession>
<proteinExistence type="predicted"/>
<feature type="compositionally biased region" description="Polar residues" evidence="1">
    <location>
        <begin position="70"/>
        <end position="88"/>
    </location>
</feature>
<organism evidence="2 3">
    <name type="scientific">Stylosanthes scabra</name>
    <dbReference type="NCBI Taxonomy" id="79078"/>
    <lineage>
        <taxon>Eukaryota</taxon>
        <taxon>Viridiplantae</taxon>
        <taxon>Streptophyta</taxon>
        <taxon>Embryophyta</taxon>
        <taxon>Tracheophyta</taxon>
        <taxon>Spermatophyta</taxon>
        <taxon>Magnoliopsida</taxon>
        <taxon>eudicotyledons</taxon>
        <taxon>Gunneridae</taxon>
        <taxon>Pentapetalae</taxon>
        <taxon>rosids</taxon>
        <taxon>fabids</taxon>
        <taxon>Fabales</taxon>
        <taxon>Fabaceae</taxon>
        <taxon>Papilionoideae</taxon>
        <taxon>50 kb inversion clade</taxon>
        <taxon>dalbergioids sensu lato</taxon>
        <taxon>Dalbergieae</taxon>
        <taxon>Pterocarpus clade</taxon>
        <taxon>Stylosanthes</taxon>
    </lineage>
</organism>
<feature type="region of interest" description="Disordered" evidence="1">
    <location>
        <begin position="1"/>
        <end position="90"/>
    </location>
</feature>
<sequence>MANSLGQVHVKNNSNPPFRAPAKAKTTSATNRSFRPKQPVKRALERKSPSPTNPEGSPHQVPPPADPHDNSTSGGPSKETITAASAGTQRLFDERSARGVATRLVRDSLIL</sequence>
<evidence type="ECO:0000313" key="3">
    <source>
        <dbReference type="Proteomes" id="UP001341840"/>
    </source>
</evidence>
<dbReference type="EMBL" id="JASCZI010272109">
    <property type="protein sequence ID" value="MED6220243.1"/>
    <property type="molecule type" value="Genomic_DNA"/>
</dbReference>
<reference evidence="2 3" key="1">
    <citation type="journal article" date="2023" name="Plants (Basel)">
        <title>Bridging the Gap: Combining Genomics and Transcriptomics Approaches to Understand Stylosanthes scabra, an Orphan Legume from the Brazilian Caatinga.</title>
        <authorList>
            <person name="Ferreira-Neto J.R.C."/>
            <person name="da Silva M.D."/>
            <person name="Binneck E."/>
            <person name="de Melo N.F."/>
            <person name="da Silva R.H."/>
            <person name="de Melo A.L.T.M."/>
            <person name="Pandolfi V."/>
            <person name="Bustamante F.O."/>
            <person name="Brasileiro-Vidal A.C."/>
            <person name="Benko-Iseppon A.M."/>
        </authorList>
    </citation>
    <scope>NUCLEOTIDE SEQUENCE [LARGE SCALE GENOMIC DNA]</scope>
    <source>
        <tissue evidence="2">Leaves</tissue>
    </source>
</reference>
<gene>
    <name evidence="2" type="ORF">PIB30_043046</name>
</gene>
<protein>
    <submittedName>
        <fullName evidence="2">Uncharacterized protein</fullName>
    </submittedName>
</protein>
<dbReference type="Proteomes" id="UP001341840">
    <property type="component" value="Unassembled WGS sequence"/>
</dbReference>
<comment type="caution">
    <text evidence="2">The sequence shown here is derived from an EMBL/GenBank/DDBJ whole genome shotgun (WGS) entry which is preliminary data.</text>
</comment>
<keyword evidence="3" id="KW-1185">Reference proteome</keyword>
<feature type="compositionally biased region" description="Polar residues" evidence="1">
    <location>
        <begin position="1"/>
        <end position="16"/>
    </location>
</feature>
<name>A0ABU6ZE62_9FABA</name>
<evidence type="ECO:0000313" key="2">
    <source>
        <dbReference type="EMBL" id="MED6220243.1"/>
    </source>
</evidence>
<evidence type="ECO:0000256" key="1">
    <source>
        <dbReference type="SAM" id="MobiDB-lite"/>
    </source>
</evidence>